<comment type="caution">
    <text evidence="3">The sequence shown here is derived from an EMBL/GenBank/DDBJ whole genome shotgun (WGS) entry which is preliminary data.</text>
</comment>
<dbReference type="PRINTS" id="PR00069">
    <property type="entry name" value="ALDKETRDTASE"/>
</dbReference>
<dbReference type="InterPro" id="IPR036812">
    <property type="entry name" value="NAD(P)_OxRdtase_dom_sf"/>
</dbReference>
<name>A0A9N9IM99_9GLOM</name>
<dbReference type="InterPro" id="IPR020471">
    <property type="entry name" value="AKR"/>
</dbReference>
<dbReference type="GO" id="GO:0005737">
    <property type="term" value="C:cytoplasm"/>
    <property type="evidence" value="ECO:0007669"/>
    <property type="project" value="TreeGrafter"/>
</dbReference>
<keyword evidence="4" id="KW-1185">Reference proteome</keyword>
<evidence type="ECO:0000313" key="4">
    <source>
        <dbReference type="Proteomes" id="UP000789405"/>
    </source>
</evidence>
<dbReference type="Pfam" id="PF00248">
    <property type="entry name" value="Aldo_ket_red"/>
    <property type="match status" value="1"/>
</dbReference>
<dbReference type="PANTHER" id="PTHR43625:SF40">
    <property type="entry name" value="ALDO-KETO REDUCTASE YAKC [NADP(+)]"/>
    <property type="match status" value="1"/>
</dbReference>
<evidence type="ECO:0000313" key="3">
    <source>
        <dbReference type="EMBL" id="CAG8741531.1"/>
    </source>
</evidence>
<feature type="non-terminal residue" evidence="3">
    <location>
        <position position="295"/>
    </location>
</feature>
<keyword evidence="1" id="KW-0560">Oxidoreductase</keyword>
<proteinExistence type="predicted"/>
<dbReference type="GO" id="GO:0016491">
    <property type="term" value="F:oxidoreductase activity"/>
    <property type="evidence" value="ECO:0007669"/>
    <property type="project" value="UniProtKB-KW"/>
</dbReference>
<evidence type="ECO:0000259" key="2">
    <source>
        <dbReference type="Pfam" id="PF00248"/>
    </source>
</evidence>
<accession>A0A9N9IM99</accession>
<dbReference type="CDD" id="cd19076">
    <property type="entry name" value="AKR_AKR13A_13D"/>
    <property type="match status" value="1"/>
</dbReference>
<feature type="domain" description="NADP-dependent oxidoreductase" evidence="2">
    <location>
        <begin position="7"/>
        <end position="278"/>
    </location>
</feature>
<dbReference type="AlphaFoldDB" id="A0A9N9IM99"/>
<dbReference type="PANTHER" id="PTHR43625">
    <property type="entry name" value="AFLATOXIN B1 ALDEHYDE REDUCTASE"/>
    <property type="match status" value="1"/>
</dbReference>
<dbReference type="SUPFAM" id="SSF51430">
    <property type="entry name" value="NAD(P)-linked oxidoreductase"/>
    <property type="match status" value="1"/>
</dbReference>
<dbReference type="InterPro" id="IPR050791">
    <property type="entry name" value="Aldo-Keto_reductase"/>
</dbReference>
<dbReference type="Proteomes" id="UP000789405">
    <property type="component" value="Unassembled WGS sequence"/>
</dbReference>
<dbReference type="EMBL" id="CAJVPY010013597">
    <property type="protein sequence ID" value="CAG8741531.1"/>
    <property type="molecule type" value="Genomic_DNA"/>
</dbReference>
<organism evidence="3 4">
    <name type="scientific">Dentiscutata erythropus</name>
    <dbReference type="NCBI Taxonomy" id="1348616"/>
    <lineage>
        <taxon>Eukaryota</taxon>
        <taxon>Fungi</taxon>
        <taxon>Fungi incertae sedis</taxon>
        <taxon>Mucoromycota</taxon>
        <taxon>Glomeromycotina</taxon>
        <taxon>Glomeromycetes</taxon>
        <taxon>Diversisporales</taxon>
        <taxon>Gigasporaceae</taxon>
        <taxon>Dentiscutata</taxon>
    </lineage>
</organism>
<evidence type="ECO:0000256" key="1">
    <source>
        <dbReference type="ARBA" id="ARBA00023002"/>
    </source>
</evidence>
<dbReference type="InterPro" id="IPR023210">
    <property type="entry name" value="NADP_OxRdtase_dom"/>
</dbReference>
<sequence length="295" mass="33020">GMSEFYGSSDEEENFKVLNRAIDLKCVFWDTANVYGSGNNEILLSKVLKDRRKDVFLCTKFGYVRTEDGKFVGVNGKPEYVHEECEKSLQRLGVDCIDLYYQHRVDSNVPIEDTVKAMAELVEKGKVKYIGLSECSANTLRRAYKIHPIAAVQVEYSPWSLDTEENGLKKACEELGVTIVAYCPLGRGFLSPSDFRRAQPRFVGENFAKNLELVKEIEKLAKKKGIPASQLCLAWVLAQGENIVAIPGTKKVKYLEENIQAANVNLTSEELAEFRKIIDSIKIAGGRDHEGALKA</sequence>
<dbReference type="Gene3D" id="3.20.20.100">
    <property type="entry name" value="NADP-dependent oxidoreductase domain"/>
    <property type="match status" value="1"/>
</dbReference>
<reference evidence="3" key="1">
    <citation type="submission" date="2021-06" db="EMBL/GenBank/DDBJ databases">
        <authorList>
            <person name="Kallberg Y."/>
            <person name="Tangrot J."/>
            <person name="Rosling A."/>
        </authorList>
    </citation>
    <scope>NUCLEOTIDE SEQUENCE</scope>
    <source>
        <strain evidence="3">MA453B</strain>
    </source>
</reference>
<dbReference type="OrthoDB" id="37537at2759"/>
<protein>
    <submittedName>
        <fullName evidence="3">18964_t:CDS:1</fullName>
    </submittedName>
</protein>
<gene>
    <name evidence="3" type="ORF">DERYTH_LOCUS16051</name>
</gene>